<dbReference type="PANTHER" id="PTHR43297">
    <property type="entry name" value="OLIGOPEPTIDE TRANSPORT ATP-BINDING PROTEIN APPD"/>
    <property type="match status" value="1"/>
</dbReference>
<dbReference type="Pfam" id="PF00005">
    <property type="entry name" value="ABC_tran"/>
    <property type="match status" value="1"/>
</dbReference>
<keyword evidence="3" id="KW-1003">Cell membrane</keyword>
<dbReference type="AlphaFoldDB" id="A0A381WD42"/>
<protein>
    <recommendedName>
        <fullName evidence="7">ABC transporter domain-containing protein</fullName>
    </recommendedName>
</protein>
<dbReference type="GO" id="GO:0005886">
    <property type="term" value="C:plasma membrane"/>
    <property type="evidence" value="ECO:0007669"/>
    <property type="project" value="UniProtKB-SubCell"/>
</dbReference>
<dbReference type="NCBIfam" id="TIGR01727">
    <property type="entry name" value="oligo_HPY"/>
    <property type="match status" value="1"/>
</dbReference>
<evidence type="ECO:0000256" key="6">
    <source>
        <dbReference type="ARBA" id="ARBA00023136"/>
    </source>
</evidence>
<dbReference type="GO" id="GO:0015833">
    <property type="term" value="P:peptide transport"/>
    <property type="evidence" value="ECO:0007669"/>
    <property type="project" value="InterPro"/>
</dbReference>
<evidence type="ECO:0000256" key="1">
    <source>
        <dbReference type="ARBA" id="ARBA00004202"/>
    </source>
</evidence>
<dbReference type="Pfam" id="PF08352">
    <property type="entry name" value="oligo_HPY"/>
    <property type="match status" value="1"/>
</dbReference>
<dbReference type="InterPro" id="IPR003593">
    <property type="entry name" value="AAA+_ATPase"/>
</dbReference>
<reference evidence="8" key="1">
    <citation type="submission" date="2018-05" db="EMBL/GenBank/DDBJ databases">
        <authorList>
            <person name="Lanie J.A."/>
            <person name="Ng W.-L."/>
            <person name="Kazmierczak K.M."/>
            <person name="Andrzejewski T.M."/>
            <person name="Davidsen T.M."/>
            <person name="Wayne K.J."/>
            <person name="Tettelin H."/>
            <person name="Glass J.I."/>
            <person name="Rusch D."/>
            <person name="Podicherti R."/>
            <person name="Tsui H.-C.T."/>
            <person name="Winkler M.E."/>
        </authorList>
    </citation>
    <scope>NUCLEOTIDE SEQUENCE</scope>
</reference>
<evidence type="ECO:0000256" key="2">
    <source>
        <dbReference type="ARBA" id="ARBA00022448"/>
    </source>
</evidence>
<dbReference type="InterPro" id="IPR050388">
    <property type="entry name" value="ABC_Ni/Peptide_Import"/>
</dbReference>
<comment type="subcellular location">
    <subcellularLocation>
        <location evidence="1">Cell membrane</location>
        <topology evidence="1">Peripheral membrane protein</topology>
    </subcellularLocation>
</comment>
<evidence type="ECO:0000259" key="7">
    <source>
        <dbReference type="PROSITE" id="PS50893"/>
    </source>
</evidence>
<dbReference type="SUPFAM" id="SSF52540">
    <property type="entry name" value="P-loop containing nucleoside triphosphate hydrolases"/>
    <property type="match status" value="1"/>
</dbReference>
<dbReference type="Gene3D" id="3.40.50.300">
    <property type="entry name" value="P-loop containing nucleotide triphosphate hydrolases"/>
    <property type="match status" value="1"/>
</dbReference>
<evidence type="ECO:0000256" key="4">
    <source>
        <dbReference type="ARBA" id="ARBA00022741"/>
    </source>
</evidence>
<dbReference type="InterPro" id="IPR003439">
    <property type="entry name" value="ABC_transporter-like_ATP-bd"/>
</dbReference>
<keyword evidence="5" id="KW-0067">ATP-binding</keyword>
<dbReference type="EMBL" id="UINC01011406">
    <property type="protein sequence ID" value="SVA50364.1"/>
    <property type="molecule type" value="Genomic_DNA"/>
</dbReference>
<name>A0A381WD42_9ZZZZ</name>
<accession>A0A381WD42</accession>
<dbReference type="InterPro" id="IPR013563">
    <property type="entry name" value="Oligopep_ABC_C"/>
</dbReference>
<dbReference type="PANTHER" id="PTHR43297:SF2">
    <property type="entry name" value="DIPEPTIDE TRANSPORT ATP-BINDING PROTEIN DPPD"/>
    <property type="match status" value="1"/>
</dbReference>
<proteinExistence type="predicted"/>
<dbReference type="GO" id="GO:0016887">
    <property type="term" value="F:ATP hydrolysis activity"/>
    <property type="evidence" value="ECO:0007669"/>
    <property type="project" value="InterPro"/>
</dbReference>
<evidence type="ECO:0000256" key="3">
    <source>
        <dbReference type="ARBA" id="ARBA00022475"/>
    </source>
</evidence>
<keyword evidence="4" id="KW-0547">Nucleotide-binding</keyword>
<keyword evidence="2" id="KW-0813">Transport</keyword>
<keyword evidence="6" id="KW-0472">Membrane</keyword>
<dbReference type="CDD" id="cd03257">
    <property type="entry name" value="ABC_NikE_OppD_transporters"/>
    <property type="match status" value="1"/>
</dbReference>
<dbReference type="PROSITE" id="PS50893">
    <property type="entry name" value="ABC_TRANSPORTER_2"/>
    <property type="match status" value="1"/>
</dbReference>
<dbReference type="GO" id="GO:0005524">
    <property type="term" value="F:ATP binding"/>
    <property type="evidence" value="ECO:0007669"/>
    <property type="project" value="UniProtKB-KW"/>
</dbReference>
<dbReference type="SMART" id="SM00382">
    <property type="entry name" value="AAA"/>
    <property type="match status" value="1"/>
</dbReference>
<evidence type="ECO:0000313" key="8">
    <source>
        <dbReference type="EMBL" id="SVA50364.1"/>
    </source>
</evidence>
<evidence type="ECO:0000256" key="5">
    <source>
        <dbReference type="ARBA" id="ARBA00022840"/>
    </source>
</evidence>
<dbReference type="FunFam" id="3.40.50.300:FF:000016">
    <property type="entry name" value="Oligopeptide ABC transporter ATP-binding component"/>
    <property type="match status" value="1"/>
</dbReference>
<feature type="domain" description="ABC transporter" evidence="7">
    <location>
        <begin position="12"/>
        <end position="263"/>
    </location>
</feature>
<organism evidence="8">
    <name type="scientific">marine metagenome</name>
    <dbReference type="NCBI Taxonomy" id="408172"/>
    <lineage>
        <taxon>unclassified sequences</taxon>
        <taxon>metagenomes</taxon>
        <taxon>ecological metagenomes</taxon>
    </lineage>
</organism>
<dbReference type="InterPro" id="IPR027417">
    <property type="entry name" value="P-loop_NTPase"/>
</dbReference>
<gene>
    <name evidence="8" type="ORF">METZ01_LOCUS103218</name>
</gene>
<sequence length="337" mass="37147">MASEERIGEIVLEVNDLQTYFVTRWGVVKAVDGVSFNLRKGETLGIVGESGSGKSVTVLSMMRLVPSPPGHIVGGEVILEGENILELEEKDMEKVRGSRIAMVLQDPMTALNPVFDIEDQVGEALKIHEGLKGQGLKETVVDMLRKVRIPAPDVRMKDYPHQLSGGMRQRVVGAIGISCNPAVLIADEPTTSLDATIQAQYLRLLRELQESTGVGIIFITHDFGIVAKMCDRVAVMYAGKIVEQGDVRQIFNNPQHPYTEALINSVPKMEENVERLYSIPGNPPNLWELKTECSFADRCPKALDKCREAYPPTYDIGEGQVAACWLLEENAKTEVAT</sequence>